<gene>
    <name evidence="1" type="ORF">LCGC14_1503930</name>
</gene>
<comment type="caution">
    <text evidence="1">The sequence shown here is derived from an EMBL/GenBank/DDBJ whole genome shotgun (WGS) entry which is preliminary data.</text>
</comment>
<reference evidence="1" key="1">
    <citation type="journal article" date="2015" name="Nature">
        <title>Complex archaea that bridge the gap between prokaryotes and eukaryotes.</title>
        <authorList>
            <person name="Spang A."/>
            <person name="Saw J.H."/>
            <person name="Jorgensen S.L."/>
            <person name="Zaremba-Niedzwiedzka K."/>
            <person name="Martijn J."/>
            <person name="Lind A.E."/>
            <person name="van Eijk R."/>
            <person name="Schleper C."/>
            <person name="Guy L."/>
            <person name="Ettema T.J."/>
        </authorList>
    </citation>
    <scope>NUCLEOTIDE SEQUENCE</scope>
</reference>
<accession>A0A0F9M4N4</accession>
<dbReference type="AlphaFoldDB" id="A0A0F9M4N4"/>
<sequence>MYLYNRREIGGDYGRIKIKDFQSFKCINPRKLSKDQMREIINAFKEYRTNFPEDVDIYSQILNRSKHLATLDKTILSNLNISIENLKIEQILENLYTAIIEELEKFEC</sequence>
<name>A0A0F9M4N4_9ZZZZ</name>
<proteinExistence type="predicted"/>
<evidence type="ECO:0000313" key="1">
    <source>
        <dbReference type="EMBL" id="KKM64187.1"/>
    </source>
</evidence>
<organism evidence="1">
    <name type="scientific">marine sediment metagenome</name>
    <dbReference type="NCBI Taxonomy" id="412755"/>
    <lineage>
        <taxon>unclassified sequences</taxon>
        <taxon>metagenomes</taxon>
        <taxon>ecological metagenomes</taxon>
    </lineage>
</organism>
<dbReference type="EMBL" id="LAZR01010951">
    <property type="protein sequence ID" value="KKM64187.1"/>
    <property type="molecule type" value="Genomic_DNA"/>
</dbReference>
<protein>
    <submittedName>
        <fullName evidence="1">Uncharacterized protein</fullName>
    </submittedName>
</protein>